<keyword evidence="2 3" id="KW-0012">Acyltransferase</keyword>
<dbReference type="GO" id="GO:0016746">
    <property type="term" value="F:acyltransferase activity"/>
    <property type="evidence" value="ECO:0007669"/>
    <property type="project" value="UniProtKB-UniRule"/>
</dbReference>
<keyword evidence="2" id="KW-0963">Cytoplasm</keyword>
<proteinExistence type="inferred from homology"/>
<evidence type="ECO:0000313" key="4">
    <source>
        <dbReference type="EMBL" id="MTU04693.1"/>
    </source>
</evidence>
<evidence type="ECO:0000313" key="5">
    <source>
        <dbReference type="Proteomes" id="UP000443070"/>
    </source>
</evidence>
<evidence type="ECO:0000313" key="6">
    <source>
        <dbReference type="Proteomes" id="UP000484547"/>
    </source>
</evidence>
<dbReference type="Proteomes" id="UP000443070">
    <property type="component" value="Unassembled WGS sequence"/>
</dbReference>
<dbReference type="Proteomes" id="UP000484547">
    <property type="component" value="Unassembled WGS sequence"/>
</dbReference>
<dbReference type="GO" id="GO:0031640">
    <property type="term" value="P:killing of cells of another organism"/>
    <property type="evidence" value="ECO:0007669"/>
    <property type="project" value="UniProtKB-KW"/>
</dbReference>
<evidence type="ECO:0000313" key="3">
    <source>
        <dbReference type="EMBL" id="MTT76494.1"/>
    </source>
</evidence>
<reference evidence="5 6" key="1">
    <citation type="journal article" date="2019" name="Nat. Med.">
        <title>A library of human gut bacterial isolates paired with longitudinal multiomics data enables mechanistic microbiome research.</title>
        <authorList>
            <person name="Poyet M."/>
            <person name="Groussin M."/>
            <person name="Gibbons S.M."/>
            <person name="Avila-Pacheco J."/>
            <person name="Jiang X."/>
            <person name="Kearney S.M."/>
            <person name="Perrotta A.R."/>
            <person name="Berdy B."/>
            <person name="Zhao S."/>
            <person name="Lieberman T.D."/>
            <person name="Swanson P.K."/>
            <person name="Smith M."/>
            <person name="Roesemann S."/>
            <person name="Alexander J.E."/>
            <person name="Rich S.A."/>
            <person name="Livny J."/>
            <person name="Vlamakis H."/>
            <person name="Clish C."/>
            <person name="Bullock K."/>
            <person name="Deik A."/>
            <person name="Scott J."/>
            <person name="Pierce K.A."/>
            <person name="Xavier R.J."/>
            <person name="Alm E.J."/>
        </authorList>
    </citation>
    <scope>NUCLEOTIDE SEQUENCE [LARGE SCALE GENOMIC DNA]</scope>
    <source>
        <strain evidence="3 6">BIOML-A13</strain>
        <strain evidence="4 5">BIOML-A3</strain>
    </source>
</reference>
<keyword evidence="2 3" id="KW-0808">Transferase</keyword>
<dbReference type="EMBL" id="WNBM01000008">
    <property type="protein sequence ID" value="MTT76494.1"/>
    <property type="molecule type" value="Genomic_DNA"/>
</dbReference>
<evidence type="ECO:0000256" key="2">
    <source>
        <dbReference type="RuleBase" id="RU368102"/>
    </source>
</evidence>
<keyword evidence="5" id="KW-1185">Reference proteome</keyword>
<protein>
    <recommendedName>
        <fullName evidence="2">RTX toxin-activating lysine-acyltransferase</fullName>
        <ecNumber evidence="2">2.3.1.-</ecNumber>
    </recommendedName>
</protein>
<dbReference type="OrthoDB" id="8596436at2"/>
<dbReference type="EC" id="2.3.1.-" evidence="2"/>
<dbReference type="RefSeq" id="WP_155164225.1">
    <property type="nucleotide sequence ID" value="NZ_WNBG01000010.1"/>
</dbReference>
<dbReference type="Pfam" id="PF02794">
    <property type="entry name" value="HlyC"/>
    <property type="match status" value="1"/>
</dbReference>
<comment type="similarity">
    <text evidence="1 2">Belongs to the RTX toxin acyltransferase family.</text>
</comment>
<dbReference type="GO" id="GO:0009404">
    <property type="term" value="P:toxin metabolic process"/>
    <property type="evidence" value="ECO:0007669"/>
    <property type="project" value="UniProtKB-UniRule"/>
</dbReference>
<name>A0A7X2XGW6_9FIRM</name>
<dbReference type="AlphaFoldDB" id="A0A7X2XGW6"/>
<sequence>MDKIQGKIKFIAPSLQDEHYSTAYILGNITWLMMHSKQHETMPLHMMASQIFPAIANKQYVLGMSEKGSPLFYMAWANFDDATEAEYLTNYNLALTPHNWNGGDRPWILFFAAPFGGAYEGERWIKENLFKDSPEVRFLYHEGKKRGKRILCKRGKNVSAMESLKWHNENMPLVAAPMQLEKDVASLLG</sequence>
<comment type="caution">
    <text evidence="3">The sequence shown here is derived from an EMBL/GenBank/DDBJ whole genome shotgun (WGS) entry which is preliminary data.</text>
</comment>
<dbReference type="EMBL" id="WNBW01000010">
    <property type="protein sequence ID" value="MTU04693.1"/>
    <property type="molecule type" value="Genomic_DNA"/>
</dbReference>
<dbReference type="GO" id="GO:0005737">
    <property type="term" value="C:cytoplasm"/>
    <property type="evidence" value="ECO:0007669"/>
    <property type="project" value="UniProtKB-SubCell"/>
</dbReference>
<comment type="subcellular location">
    <subcellularLocation>
        <location evidence="2">Cytoplasm</location>
    </subcellularLocation>
</comment>
<gene>
    <name evidence="3" type="ORF">GMD11_09490</name>
    <name evidence="4" type="ORF">GMD18_09825</name>
</gene>
<dbReference type="InterPro" id="IPR003996">
    <property type="entry name" value="RTX_toxin-activating_protC_bac"/>
</dbReference>
<comment type="function">
    <text evidence="2">Involved in fatty acylation of protoxin at internal lysine residues, thereby converting it to the active toxin.</text>
</comment>
<keyword evidence="2" id="KW-0204">Cytolysis</keyword>
<accession>A0A7X2XGW6</accession>
<organism evidence="3 6">
    <name type="scientific">Phascolarctobacterium faecium</name>
    <dbReference type="NCBI Taxonomy" id="33025"/>
    <lineage>
        <taxon>Bacteria</taxon>
        <taxon>Bacillati</taxon>
        <taxon>Bacillota</taxon>
        <taxon>Negativicutes</taxon>
        <taxon>Acidaminococcales</taxon>
        <taxon>Acidaminococcaceae</taxon>
        <taxon>Phascolarctobacterium</taxon>
    </lineage>
</organism>
<evidence type="ECO:0000256" key="1">
    <source>
        <dbReference type="ARBA" id="ARBA00005686"/>
    </source>
</evidence>